<comment type="caution">
    <text evidence="2">The sequence shown here is derived from an EMBL/GenBank/DDBJ whole genome shotgun (WGS) entry which is preliminary data.</text>
</comment>
<dbReference type="AlphaFoldDB" id="A0A2A6FQ98"/>
<evidence type="ECO:0000313" key="2">
    <source>
        <dbReference type="EMBL" id="PDQ35045.1"/>
    </source>
</evidence>
<protein>
    <submittedName>
        <fullName evidence="2">Uncharacterized protein</fullName>
    </submittedName>
</protein>
<proteinExistence type="predicted"/>
<reference evidence="3" key="1">
    <citation type="submission" date="2017-03" db="EMBL/GenBank/DDBJ databases">
        <authorList>
            <person name="Lund M.B."/>
        </authorList>
    </citation>
    <scope>NUCLEOTIDE SEQUENCE [LARGE SCALE GENOMIC DNA]</scope>
</reference>
<dbReference type="EMBL" id="NAEP01000041">
    <property type="protein sequence ID" value="PDQ35045.1"/>
    <property type="molecule type" value="Genomic_DNA"/>
</dbReference>
<organism evidence="2 3">
    <name type="scientific">Candidatus Lumbricidiphila eiseniae</name>
    <dbReference type="NCBI Taxonomy" id="1969409"/>
    <lineage>
        <taxon>Bacteria</taxon>
        <taxon>Bacillati</taxon>
        <taxon>Actinomycetota</taxon>
        <taxon>Actinomycetes</taxon>
        <taxon>Micrococcales</taxon>
        <taxon>Microbacteriaceae</taxon>
        <taxon>Candidatus Lumbricidiphila</taxon>
    </lineage>
</organism>
<feature type="region of interest" description="Disordered" evidence="1">
    <location>
        <begin position="1"/>
        <end position="58"/>
    </location>
</feature>
<accession>A0A2A6FQ98</accession>
<gene>
    <name evidence="2" type="ORF">B5766_07925</name>
</gene>
<dbReference type="Proteomes" id="UP000219994">
    <property type="component" value="Unassembled WGS sequence"/>
</dbReference>
<evidence type="ECO:0000313" key="3">
    <source>
        <dbReference type="Proteomes" id="UP000219994"/>
    </source>
</evidence>
<sequence length="112" mass="12066">MSAATGKAHRTRPQRSTFGRDKVINHRCGERERVMPNSGGMSRPRPSGQLAGNGGPGRVTRALCEVKASQTRPPTGFHQWSDSDAALVGHDREVCLILSHPPTVARGSDSPR</sequence>
<evidence type="ECO:0000256" key="1">
    <source>
        <dbReference type="SAM" id="MobiDB-lite"/>
    </source>
</evidence>
<feature type="compositionally biased region" description="Basic and acidic residues" evidence="1">
    <location>
        <begin position="18"/>
        <end position="34"/>
    </location>
</feature>
<name>A0A2A6FQ98_9MICO</name>